<sequence length="251" mass="28808">MQLEKILAQLKTNTGKFPHLALKRAIEEQEAITPILLSTLERLSDNMEELLDKTDYLLHIYALYLLAQFRESLAYPLIIKFFVLAGEVSLDVTGDVVTEDLGRILASVSGGDIEPLKQLVKNQKVNEYVRSAALQAFLVLVAQEVVSREQVVQYYAELLSKMGEKEYDYTWTMLVINSTELGAVELKEKIDKAFEQDFVDRFFIDQEDVNASFRLGTEVAMNQLRDNYRYTFINDVISEIKGWGCFHAERF</sequence>
<dbReference type="InterPro" id="IPR010602">
    <property type="entry name" value="DUF1186"/>
</dbReference>
<dbReference type="Pfam" id="PF06685">
    <property type="entry name" value="DUF1186"/>
    <property type="match status" value="1"/>
</dbReference>
<reference evidence="1 2" key="1">
    <citation type="submission" date="2016-04" db="EMBL/GenBank/DDBJ databases">
        <authorList>
            <person name="Evans L.H."/>
            <person name="Alamgir A."/>
            <person name="Owens N."/>
            <person name="Weber N.D."/>
            <person name="Virtaneva K."/>
            <person name="Barbian K."/>
            <person name="Babar A."/>
            <person name="Rosenke K."/>
        </authorList>
    </citation>
    <scope>NUCLEOTIDE SEQUENCE [LARGE SCALE GENOMIC DNA]</scope>
    <source>
        <strain evidence="1">NIES-2108</strain>
    </source>
</reference>
<evidence type="ECO:0008006" key="3">
    <source>
        <dbReference type="Google" id="ProtNLM"/>
    </source>
</evidence>
<organism evidence="1 2">
    <name type="scientific">Nostoc punctiforme NIES-2108</name>
    <dbReference type="NCBI Taxonomy" id="1356359"/>
    <lineage>
        <taxon>Bacteria</taxon>
        <taxon>Bacillati</taxon>
        <taxon>Cyanobacteriota</taxon>
        <taxon>Cyanophyceae</taxon>
        <taxon>Nostocales</taxon>
        <taxon>Nostocaceae</taxon>
        <taxon>Nostoc</taxon>
    </lineage>
</organism>
<dbReference type="AlphaFoldDB" id="A0A367R674"/>
<evidence type="ECO:0000313" key="1">
    <source>
        <dbReference type="EMBL" id="RCJ31915.1"/>
    </source>
</evidence>
<evidence type="ECO:0000313" key="2">
    <source>
        <dbReference type="Proteomes" id="UP000252085"/>
    </source>
</evidence>
<comment type="caution">
    <text evidence="1">The sequence shown here is derived from an EMBL/GenBank/DDBJ whole genome shotgun (WGS) entry which is preliminary data.</text>
</comment>
<name>A0A367R674_NOSPU</name>
<gene>
    <name evidence="1" type="ORF">A6769_29280</name>
</gene>
<dbReference type="EMBL" id="LXQE01000170">
    <property type="protein sequence ID" value="RCJ31915.1"/>
    <property type="molecule type" value="Genomic_DNA"/>
</dbReference>
<proteinExistence type="predicted"/>
<accession>A0A367R674</accession>
<protein>
    <recommendedName>
        <fullName evidence="3">DUF1186 domain-containing protein</fullName>
    </recommendedName>
</protein>
<dbReference type="Proteomes" id="UP000252085">
    <property type="component" value="Unassembled WGS sequence"/>
</dbReference>